<evidence type="ECO:0000313" key="3">
    <source>
        <dbReference type="EMBL" id="KFM20124.1"/>
    </source>
</evidence>
<accession>A0A087S320</accession>
<dbReference type="Gene3D" id="3.40.50.720">
    <property type="entry name" value="NAD(P)-binding Rossmann-like Domain"/>
    <property type="match status" value="1"/>
</dbReference>
<reference evidence="3 4" key="1">
    <citation type="submission" date="2014-06" db="EMBL/GenBank/DDBJ databases">
        <authorList>
            <person name="Ngugi D.K."/>
            <person name="Blom J."/>
            <person name="Alam I."/>
            <person name="Rashid M."/>
            <person name="Baalawi W."/>
            <person name="Zhang G."/>
            <person name="Hikmawan T."/>
            <person name="Guan Y."/>
            <person name="Antunes A."/>
            <person name="Siam R."/>
            <person name="El-Dorry H."/>
            <person name="Bajic V."/>
            <person name="Stingl U."/>
        </authorList>
    </citation>
    <scope>NUCLEOTIDE SEQUENCE [LARGE SCALE GENOMIC DNA]</scope>
    <source>
        <strain evidence="3">SCGC AAA799-P11</strain>
    </source>
</reference>
<dbReference type="InterPro" id="IPR038576">
    <property type="entry name" value="Methyltransf_Zn-bd_dom_put_sf"/>
</dbReference>
<feature type="domain" description="C-methyltransferase" evidence="2">
    <location>
        <begin position="244"/>
        <end position="403"/>
    </location>
</feature>
<dbReference type="Pfam" id="PF08484">
    <property type="entry name" value="Methyltransf_14"/>
    <property type="match status" value="1"/>
</dbReference>
<dbReference type="GO" id="GO:0032259">
    <property type="term" value="P:methylation"/>
    <property type="evidence" value="ECO:0007669"/>
    <property type="project" value="UniProtKB-KW"/>
</dbReference>
<proteinExistence type="predicted"/>
<dbReference type="PANTHER" id="PTHR43861">
    <property type="entry name" value="TRANS-ACONITATE 2-METHYLTRANSFERASE-RELATED"/>
    <property type="match status" value="1"/>
</dbReference>
<dbReference type="AlphaFoldDB" id="A0A087S320"/>
<dbReference type="Pfam" id="PF13489">
    <property type="entry name" value="Methyltransf_23"/>
    <property type="match status" value="1"/>
</dbReference>
<dbReference type="InterPro" id="IPR029063">
    <property type="entry name" value="SAM-dependent_MTases_sf"/>
</dbReference>
<keyword evidence="3" id="KW-0489">Methyltransferase</keyword>
<gene>
    <name evidence="3" type="primary">ubiG</name>
    <name evidence="3" type="ORF">AAA799P11_00195</name>
</gene>
<organism evidence="3 4">
    <name type="scientific">Marine Group I thaumarchaeote SCGC AAA799-P11</name>
    <dbReference type="NCBI Taxonomy" id="1502295"/>
    <lineage>
        <taxon>Archaea</taxon>
        <taxon>Nitrososphaerota</taxon>
        <taxon>Marine Group I</taxon>
    </lineage>
</organism>
<evidence type="ECO:0000313" key="4">
    <source>
        <dbReference type="Proteomes" id="UP000029387"/>
    </source>
</evidence>
<dbReference type="InterPro" id="IPR013691">
    <property type="entry name" value="MeTrfase_14"/>
</dbReference>
<dbReference type="EC" id="2.1.1.144" evidence="3"/>
<dbReference type="PANTHER" id="PTHR43861:SF5">
    <property type="entry name" value="BLL5978 PROTEIN"/>
    <property type="match status" value="1"/>
</dbReference>
<evidence type="ECO:0000259" key="2">
    <source>
        <dbReference type="Pfam" id="PF08484"/>
    </source>
</evidence>
<dbReference type="EMBL" id="JOSZ01000002">
    <property type="protein sequence ID" value="KFM20124.1"/>
    <property type="molecule type" value="Genomic_DNA"/>
</dbReference>
<protein>
    <submittedName>
        <fullName evidence="3">3-demethylubiquinone-9 3-methyltransferase protein</fullName>
        <ecNumber evidence="3">2.1.1.144</ecNumber>
    </submittedName>
</protein>
<dbReference type="Gene3D" id="6.20.50.110">
    <property type="entry name" value="Methyltransferase, zinc-binding domain"/>
    <property type="match status" value="1"/>
</dbReference>
<keyword evidence="3" id="KW-0808">Transferase</keyword>
<dbReference type="PATRIC" id="fig|1502295.3.peg.194"/>
<dbReference type="SUPFAM" id="SSF53335">
    <property type="entry name" value="S-adenosyl-L-methionine-dependent methyltransferases"/>
    <property type="match status" value="1"/>
</dbReference>
<dbReference type="GO" id="GO:0030798">
    <property type="term" value="F:trans-aconitate 2-methyltransferase activity"/>
    <property type="evidence" value="ECO:0007669"/>
    <property type="project" value="UniProtKB-EC"/>
</dbReference>
<keyword evidence="4" id="KW-1185">Reference proteome</keyword>
<keyword evidence="3" id="KW-0830">Ubiquinone</keyword>
<dbReference type="Pfam" id="PF08421">
    <property type="entry name" value="Methyltransf_13"/>
    <property type="match status" value="1"/>
</dbReference>
<name>A0A087S320_9ARCH</name>
<sequence>MKCRFCGNSELQVFLDLGMSPLANSFLKQSDLNNAESFYPLCSYFCQNCFLVQLDEFEPPKNIFSNYVYFSSFSDTWNSHIESFVSSLISKFNISKERQVIEIASNDGYLLKHFKKHEFPVLGIEPAANIAKVAESNGIPTVNKFFGIETANELSSKGRKADVLIAFNVLPHVPNLTEFVQGLKILLNQKGLLVVQFSAYLMSLIKYTEFDMIYHEHFSYFSLHTLEKIFSKNDLSIFDVEKLPVHGGSLRLFISHKDDSTFTKTENVSKFLEQEKEFGLQEPLFYKEFSKKVLSVKQEIWKFFISSKNENKKIVCYGAPAKGNTLLNFCGIGKDFIDYTVDKNDHKQNLFLPGTHIPIFSPEKVKSTKPDYLLILPWNLKDEIIEQMSFIREWNGKFVVLLPRIEIID</sequence>
<evidence type="ECO:0000259" key="1">
    <source>
        <dbReference type="Pfam" id="PF08421"/>
    </source>
</evidence>
<comment type="caution">
    <text evidence="3">The sequence shown here is derived from an EMBL/GenBank/DDBJ whole genome shotgun (WGS) entry which is preliminary data.</text>
</comment>
<dbReference type="Proteomes" id="UP000029387">
    <property type="component" value="Unassembled WGS sequence"/>
</dbReference>
<dbReference type="InterPro" id="IPR013630">
    <property type="entry name" value="Methyltransf_Zn-bd_dom_put"/>
</dbReference>
<dbReference type="Gene3D" id="3.40.50.150">
    <property type="entry name" value="Vaccinia Virus protein VP39"/>
    <property type="match status" value="1"/>
</dbReference>
<feature type="domain" description="Methyltransferase putative zinc binding" evidence="1">
    <location>
        <begin position="3"/>
        <end position="64"/>
    </location>
</feature>